<proteinExistence type="predicted"/>
<dbReference type="Proteomes" id="UP000324800">
    <property type="component" value="Unassembled WGS sequence"/>
</dbReference>
<evidence type="ECO:0000313" key="2">
    <source>
        <dbReference type="Proteomes" id="UP000324800"/>
    </source>
</evidence>
<sequence>MQKESSQHLFTLQDSQLDAFEMRAELWGASASLIQCEGLERSIISGLRVSGCKSEFGICNGAA</sequence>
<evidence type="ECO:0000313" key="1">
    <source>
        <dbReference type="EMBL" id="KAA6335638.1"/>
    </source>
</evidence>
<dbReference type="EMBL" id="SNRW01041754">
    <property type="protein sequence ID" value="KAA6335638.1"/>
    <property type="molecule type" value="Genomic_DNA"/>
</dbReference>
<accession>A0A5J4RPM8</accession>
<gene>
    <name evidence="1" type="ORF">EZS28_052946</name>
</gene>
<comment type="caution">
    <text evidence="1">The sequence shown here is derived from an EMBL/GenBank/DDBJ whole genome shotgun (WGS) entry which is preliminary data.</text>
</comment>
<reference evidence="1 2" key="1">
    <citation type="submission" date="2019-03" db="EMBL/GenBank/DDBJ databases">
        <title>Single cell metagenomics reveals metabolic interactions within the superorganism composed of flagellate Streblomastix strix and complex community of Bacteroidetes bacteria on its surface.</title>
        <authorList>
            <person name="Treitli S.C."/>
            <person name="Kolisko M."/>
            <person name="Husnik F."/>
            <person name="Keeling P."/>
            <person name="Hampl V."/>
        </authorList>
    </citation>
    <scope>NUCLEOTIDE SEQUENCE [LARGE SCALE GENOMIC DNA]</scope>
    <source>
        <strain evidence="1">ST1C</strain>
    </source>
</reference>
<name>A0A5J4RPM8_9EUKA</name>
<organism evidence="1 2">
    <name type="scientific">Streblomastix strix</name>
    <dbReference type="NCBI Taxonomy" id="222440"/>
    <lineage>
        <taxon>Eukaryota</taxon>
        <taxon>Metamonada</taxon>
        <taxon>Preaxostyla</taxon>
        <taxon>Oxymonadida</taxon>
        <taxon>Streblomastigidae</taxon>
        <taxon>Streblomastix</taxon>
    </lineage>
</organism>
<dbReference type="AlphaFoldDB" id="A0A5J4RPM8"/>
<protein>
    <submittedName>
        <fullName evidence="1">Uncharacterized protein</fullName>
    </submittedName>
</protein>
<feature type="non-terminal residue" evidence="1">
    <location>
        <position position="63"/>
    </location>
</feature>